<feature type="compositionally biased region" description="Basic residues" evidence="1">
    <location>
        <begin position="345"/>
        <end position="354"/>
    </location>
</feature>
<dbReference type="InterPro" id="IPR016095">
    <property type="entry name" value="Ribosomal_uL1_3-a/b-sand"/>
</dbReference>
<dbReference type="InterPro" id="IPR023674">
    <property type="entry name" value="Ribosomal_uL1-like"/>
</dbReference>
<feature type="region of interest" description="Disordered" evidence="1">
    <location>
        <begin position="334"/>
        <end position="354"/>
    </location>
</feature>
<sequence>MALHTIDANLNDGVLPLLKTHEYSPHQKKSLLSSNVVLSFVGKIPLPKKTIKFYMPHRPLGISVCVIVKDIRKTDFEASGSIWKSMWQKNLSKHGTVSLPPVTFLPISELKLAYQSFEARRKLAATFDVFLADKRVIHHLPTNLGKAFYGRNTNKVPVPVSLAGKDLVTAVQSVLTSGLALIKGNGSTESFVVGDTDMPAEHLKENILSVANDILAKWPGGLKTLRSIYVRGAGPSIPLYFDETEVPQEAAVEALESLRKTPSTPIHNFLPNRGGVSPELRLLSKHLANNSPKLPVAAILEAAKSLPLSDVDVGGLFSNTSYIATKLKSKKKIVSKRQKNSVTRKNVKRKFSRK</sequence>
<dbReference type="AlphaFoldDB" id="A0A0X3PMI8"/>
<accession>A0A0X3PMI8</accession>
<organism evidence="2">
    <name type="scientific">Schistocephalus solidus</name>
    <name type="common">Tapeworm</name>
    <dbReference type="NCBI Taxonomy" id="70667"/>
    <lineage>
        <taxon>Eukaryota</taxon>
        <taxon>Metazoa</taxon>
        <taxon>Spiralia</taxon>
        <taxon>Lophotrochozoa</taxon>
        <taxon>Platyhelminthes</taxon>
        <taxon>Cestoda</taxon>
        <taxon>Eucestoda</taxon>
        <taxon>Diphyllobothriidea</taxon>
        <taxon>Diphyllobothriidae</taxon>
        <taxon>Schistocephalus</taxon>
    </lineage>
</organism>
<name>A0A0X3PMI8_SCHSO</name>
<dbReference type="InterPro" id="IPR028364">
    <property type="entry name" value="Ribosomal_uL1/biogenesis"/>
</dbReference>
<protein>
    <submittedName>
        <fullName evidence="2">Ribosomal L1 domain-containing protein 1</fullName>
    </submittedName>
</protein>
<dbReference type="Pfam" id="PF00687">
    <property type="entry name" value="Ribosomal_L1"/>
    <property type="match status" value="1"/>
</dbReference>
<dbReference type="CDD" id="cd00403">
    <property type="entry name" value="Ribosomal_L1"/>
    <property type="match status" value="1"/>
</dbReference>
<evidence type="ECO:0000256" key="1">
    <source>
        <dbReference type="SAM" id="MobiDB-lite"/>
    </source>
</evidence>
<gene>
    <name evidence="2" type="primary">RL1D1</name>
    <name evidence="2" type="ORF">TR151727</name>
</gene>
<reference evidence="2" key="1">
    <citation type="submission" date="2016-01" db="EMBL/GenBank/DDBJ databases">
        <title>Reference transcriptome for the parasite Schistocephalus solidus: insights into the molecular evolution of parasitism.</title>
        <authorList>
            <person name="Hebert F.O."/>
            <person name="Grambauer S."/>
            <person name="Barber I."/>
            <person name="Landry C.R."/>
            <person name="Aubin-Horth N."/>
        </authorList>
    </citation>
    <scope>NUCLEOTIDE SEQUENCE</scope>
</reference>
<evidence type="ECO:0000313" key="2">
    <source>
        <dbReference type="EMBL" id="JAP52974.1"/>
    </source>
</evidence>
<dbReference type="EMBL" id="GEEE01010251">
    <property type="protein sequence ID" value="JAP52974.1"/>
    <property type="molecule type" value="Transcribed_RNA"/>
</dbReference>
<proteinExistence type="predicted"/>
<dbReference type="SUPFAM" id="SSF56808">
    <property type="entry name" value="Ribosomal protein L1"/>
    <property type="match status" value="1"/>
</dbReference>
<dbReference type="Gene3D" id="3.40.50.790">
    <property type="match status" value="1"/>
</dbReference>